<dbReference type="InterPro" id="IPR007504">
    <property type="entry name" value="H/ACA_rnp_Gar1/Naf1"/>
</dbReference>
<dbReference type="InterPro" id="IPR040309">
    <property type="entry name" value="Naf1"/>
</dbReference>
<gene>
    <name evidence="10" type="ORF">SI8410_11016379</name>
</gene>
<keyword evidence="11" id="KW-1185">Reference proteome</keyword>
<dbReference type="FunFam" id="2.40.10.230:FF:000002">
    <property type="entry name" value="H/ACA ribonucleoprotein complex non-core subunit NAF1"/>
    <property type="match status" value="1"/>
</dbReference>
<name>A0A7I8L6P8_SPIIN</name>
<dbReference type="PANTHER" id="PTHR31633:SF1">
    <property type="entry name" value="H_ACA RIBONUCLEOPROTEIN COMPLEX NON-CORE SUBUNIT NAF1"/>
    <property type="match status" value="1"/>
</dbReference>
<feature type="compositionally biased region" description="Polar residues" evidence="9">
    <location>
        <begin position="518"/>
        <end position="529"/>
    </location>
</feature>
<keyword evidence="4" id="KW-0690">Ribosome biogenesis</keyword>
<dbReference type="Gene3D" id="2.40.10.230">
    <property type="entry name" value="Probable tRNA pseudouridine synthase domain"/>
    <property type="match status" value="1"/>
</dbReference>
<reference evidence="10" key="1">
    <citation type="submission" date="2020-02" db="EMBL/GenBank/DDBJ databases">
        <authorList>
            <person name="Scholz U."/>
            <person name="Mascher M."/>
            <person name="Fiebig A."/>
        </authorList>
    </citation>
    <scope>NUCLEOTIDE SEQUENCE</scope>
</reference>
<evidence type="ECO:0000256" key="7">
    <source>
        <dbReference type="ARBA" id="ARBA00022884"/>
    </source>
</evidence>
<dbReference type="Proteomes" id="UP000663760">
    <property type="component" value="Chromosome 11"/>
</dbReference>
<feature type="region of interest" description="Disordered" evidence="9">
    <location>
        <begin position="686"/>
        <end position="763"/>
    </location>
</feature>
<dbReference type="GO" id="GO:0003723">
    <property type="term" value="F:RNA binding"/>
    <property type="evidence" value="ECO:0007669"/>
    <property type="project" value="UniProtKB-KW"/>
</dbReference>
<evidence type="ECO:0000256" key="4">
    <source>
        <dbReference type="ARBA" id="ARBA00022517"/>
    </source>
</evidence>
<comment type="subcellular location">
    <subcellularLocation>
        <location evidence="1">Nucleus</location>
    </subcellularLocation>
</comment>
<dbReference type="AlphaFoldDB" id="A0A7I8L6P8"/>
<feature type="compositionally biased region" description="Gly residues" evidence="9">
    <location>
        <begin position="752"/>
        <end position="763"/>
    </location>
</feature>
<evidence type="ECO:0000313" key="10">
    <source>
        <dbReference type="EMBL" id="CAA7405701.1"/>
    </source>
</evidence>
<feature type="compositionally biased region" description="Acidic residues" evidence="9">
    <location>
        <begin position="212"/>
        <end position="230"/>
    </location>
</feature>
<proteinExistence type="inferred from homology"/>
<dbReference type="OrthoDB" id="21550at2759"/>
<dbReference type="SUPFAM" id="SSF50447">
    <property type="entry name" value="Translation proteins"/>
    <property type="match status" value="1"/>
</dbReference>
<dbReference type="PANTHER" id="PTHR31633">
    <property type="entry name" value="H/ACA RIBONUCLEOPROTEIN COMPLEX NON-CORE SUBUNIT NAF1"/>
    <property type="match status" value="1"/>
</dbReference>
<evidence type="ECO:0000256" key="3">
    <source>
        <dbReference type="ARBA" id="ARBA00021438"/>
    </source>
</evidence>
<comment type="similarity">
    <text evidence="2">Belongs to the NAF1 family.</text>
</comment>
<feature type="compositionally biased region" description="Acidic residues" evidence="9">
    <location>
        <begin position="396"/>
        <end position="414"/>
    </location>
</feature>
<feature type="compositionally biased region" description="Basic and acidic residues" evidence="9">
    <location>
        <begin position="426"/>
        <end position="453"/>
    </location>
</feature>
<evidence type="ECO:0000256" key="1">
    <source>
        <dbReference type="ARBA" id="ARBA00004123"/>
    </source>
</evidence>
<sequence length="763" mass="80978">MVGSWGAFASSFTEDDPLLFLPSSEADDDPSSYLLYPPGFGPVEDWLVDPAPPRSSIPTMFGGQPKESDQCGGALAGDDGGKDGAAADGFGRTEVVGLSEALSGKISLVGDSELSLSSRFAEKDGVPEYVVIGSLGIDGDGGEPGGGDINASIASPLCVNGEGDNVVREAPVTPSEVNMDGDGKGEDNSRSGGSSESEGDDSSSSSSSSSEESSEEEEEEEEDGGDEDDGENKRKKKSNGVVDLEEGEIRDLDIEELAMSSDDDVATKGPIKSKNELEDLPPVLPVNATLEPHHQTHSVGAISSIVDNRVIVEGVAEHNPLNEGSILWVTETRSPLGTVDEIFGPVKNPYYIVRYNSEEEIPAGICEGTAISFASEFAGHILNDPSLYKKGYDASGENDEEVDEEVEFSDDEREAEYRRSLRQTKRGTDGSRQRNSEPFDKKKAQFDKRRIQDRGSGYMNSWKEERLPVPGESSSPRGPMQHRSRPQRPFIRGQSQRSPHRPSQAPTSPHPPCVPVHAQSSNQIQSQMQAPPPLQPFAHGQPLQLPTLPPYVMGQLQMPMLAAPCNPGPPAHAGAVNVPHAYFQGPHSVPGIPYGGQSGGPLGQNFFMQQPNPFWPLGAPSQQFITAFPGMLPANGMQGQQIQGHPYPQNQNQAFPGFANGPTFQFAFSPNQGLPPGMPWQGCSPPYPSAAMLSSEPAPRDGVSQTVPPGPIGGGEQGPASLSNGNQAAGAPPMKFNMGRHLGRGKRPFSRGSGGRGRGRGGG</sequence>
<dbReference type="GO" id="GO:0006364">
    <property type="term" value="P:rRNA processing"/>
    <property type="evidence" value="ECO:0007669"/>
    <property type="project" value="UniProtKB-KW"/>
</dbReference>
<feature type="region of interest" description="Disordered" evidence="9">
    <location>
        <begin position="255"/>
        <end position="278"/>
    </location>
</feature>
<evidence type="ECO:0000256" key="5">
    <source>
        <dbReference type="ARBA" id="ARBA00022552"/>
    </source>
</evidence>
<keyword evidence="5" id="KW-0698">rRNA processing</keyword>
<dbReference type="InterPro" id="IPR038664">
    <property type="entry name" value="Gar1/Naf1_Cbf5-bd_sf"/>
</dbReference>
<feature type="region of interest" description="Disordered" evidence="9">
    <location>
        <begin position="136"/>
        <end position="240"/>
    </location>
</feature>
<accession>A0A7I8L6P8</accession>
<feature type="region of interest" description="Disordered" evidence="9">
    <location>
        <begin position="392"/>
        <end position="542"/>
    </location>
</feature>
<dbReference type="GO" id="GO:0001522">
    <property type="term" value="P:pseudouridine synthesis"/>
    <property type="evidence" value="ECO:0007669"/>
    <property type="project" value="InterPro"/>
</dbReference>
<keyword evidence="6" id="KW-0597">Phosphoprotein</keyword>
<dbReference type="GO" id="GO:0000493">
    <property type="term" value="P:box H/ACA snoRNP assembly"/>
    <property type="evidence" value="ECO:0007669"/>
    <property type="project" value="InterPro"/>
</dbReference>
<evidence type="ECO:0000313" key="11">
    <source>
        <dbReference type="Proteomes" id="UP000663760"/>
    </source>
</evidence>
<evidence type="ECO:0000256" key="6">
    <source>
        <dbReference type="ARBA" id="ARBA00022553"/>
    </source>
</evidence>
<dbReference type="InterPro" id="IPR009000">
    <property type="entry name" value="Transl_B-barrel_sf"/>
</dbReference>
<feature type="compositionally biased region" description="Gly residues" evidence="9">
    <location>
        <begin position="136"/>
        <end position="148"/>
    </location>
</feature>
<dbReference type="GO" id="GO:0005732">
    <property type="term" value="C:sno(s)RNA-containing ribonucleoprotein complex"/>
    <property type="evidence" value="ECO:0007669"/>
    <property type="project" value="InterPro"/>
</dbReference>
<dbReference type="EMBL" id="LR746274">
    <property type="protein sequence ID" value="CAA7405701.1"/>
    <property type="molecule type" value="Genomic_DNA"/>
</dbReference>
<dbReference type="GO" id="GO:0005634">
    <property type="term" value="C:nucleus"/>
    <property type="evidence" value="ECO:0007669"/>
    <property type="project" value="UniProtKB-SubCell"/>
</dbReference>
<keyword evidence="8" id="KW-0539">Nucleus</keyword>
<dbReference type="Pfam" id="PF04410">
    <property type="entry name" value="Gar1"/>
    <property type="match status" value="1"/>
</dbReference>
<keyword evidence="7" id="KW-0694">RNA-binding</keyword>
<feature type="region of interest" description="Disordered" evidence="9">
    <location>
        <begin position="45"/>
        <end position="86"/>
    </location>
</feature>
<protein>
    <recommendedName>
        <fullName evidence="3">H/ACA ribonucleoprotein complex non-core subunit NAF1</fullName>
    </recommendedName>
</protein>
<evidence type="ECO:0000256" key="8">
    <source>
        <dbReference type="ARBA" id="ARBA00023242"/>
    </source>
</evidence>
<evidence type="ECO:0000256" key="9">
    <source>
        <dbReference type="SAM" id="MobiDB-lite"/>
    </source>
</evidence>
<feature type="compositionally biased region" description="Low complexity" evidence="9">
    <location>
        <begin position="191"/>
        <end position="211"/>
    </location>
</feature>
<organism evidence="10 11">
    <name type="scientific">Spirodela intermedia</name>
    <name type="common">Intermediate duckweed</name>
    <dbReference type="NCBI Taxonomy" id="51605"/>
    <lineage>
        <taxon>Eukaryota</taxon>
        <taxon>Viridiplantae</taxon>
        <taxon>Streptophyta</taxon>
        <taxon>Embryophyta</taxon>
        <taxon>Tracheophyta</taxon>
        <taxon>Spermatophyta</taxon>
        <taxon>Magnoliopsida</taxon>
        <taxon>Liliopsida</taxon>
        <taxon>Araceae</taxon>
        <taxon>Lemnoideae</taxon>
        <taxon>Spirodela</taxon>
    </lineage>
</organism>
<evidence type="ECO:0000256" key="2">
    <source>
        <dbReference type="ARBA" id="ARBA00009801"/>
    </source>
</evidence>
<feature type="compositionally biased region" description="Acidic residues" evidence="9">
    <location>
        <begin position="255"/>
        <end position="264"/>
    </location>
</feature>